<keyword evidence="4" id="KW-1185">Reference proteome</keyword>
<dbReference type="SMART" id="SM00409">
    <property type="entry name" value="IG"/>
    <property type="match status" value="1"/>
</dbReference>
<dbReference type="PANTHER" id="PTHR45046:SF1">
    <property type="entry name" value="V-SET AND IMMUNOGLOBULIN DOMAIN-CONTAINING PROTEIN 2"/>
    <property type="match status" value="1"/>
</dbReference>
<dbReference type="Gene3D" id="2.60.40.10">
    <property type="entry name" value="Immunoglobulins"/>
    <property type="match status" value="2"/>
</dbReference>
<proteinExistence type="predicted"/>
<dbReference type="PANTHER" id="PTHR45046">
    <property type="entry name" value="V-SET AND IMMUNOGLOBULIN DOMAIN-CONTAINING PROTEIN 2"/>
    <property type="match status" value="1"/>
</dbReference>
<protein>
    <recommendedName>
        <fullName evidence="2">Ig-like domain-containing protein</fullName>
    </recommendedName>
</protein>
<dbReference type="Proteomes" id="UP001176940">
    <property type="component" value="Unassembled WGS sequence"/>
</dbReference>
<gene>
    <name evidence="3" type="ORF">RIMI_LOCUS21933357</name>
</gene>
<accession>A0ABN9MJW9</accession>
<dbReference type="SUPFAM" id="SSF48726">
    <property type="entry name" value="Immunoglobulin"/>
    <property type="match status" value="2"/>
</dbReference>
<dbReference type="InterPro" id="IPR013783">
    <property type="entry name" value="Ig-like_fold"/>
</dbReference>
<evidence type="ECO:0000259" key="2">
    <source>
        <dbReference type="PROSITE" id="PS50835"/>
    </source>
</evidence>
<dbReference type="InterPro" id="IPR007110">
    <property type="entry name" value="Ig-like_dom"/>
</dbReference>
<dbReference type="PROSITE" id="PS50835">
    <property type="entry name" value="IG_LIKE"/>
    <property type="match status" value="2"/>
</dbReference>
<organism evidence="3 4">
    <name type="scientific">Ranitomeya imitator</name>
    <name type="common">mimic poison frog</name>
    <dbReference type="NCBI Taxonomy" id="111125"/>
    <lineage>
        <taxon>Eukaryota</taxon>
        <taxon>Metazoa</taxon>
        <taxon>Chordata</taxon>
        <taxon>Craniata</taxon>
        <taxon>Vertebrata</taxon>
        <taxon>Euteleostomi</taxon>
        <taxon>Amphibia</taxon>
        <taxon>Batrachia</taxon>
        <taxon>Anura</taxon>
        <taxon>Neobatrachia</taxon>
        <taxon>Hyloidea</taxon>
        <taxon>Dendrobatidae</taxon>
        <taxon>Dendrobatinae</taxon>
        <taxon>Ranitomeya</taxon>
    </lineage>
</organism>
<evidence type="ECO:0000313" key="4">
    <source>
        <dbReference type="Proteomes" id="UP001176940"/>
    </source>
</evidence>
<dbReference type="InterPro" id="IPR036179">
    <property type="entry name" value="Ig-like_dom_sf"/>
</dbReference>
<dbReference type="InterPro" id="IPR013106">
    <property type="entry name" value="Ig_V-set"/>
</dbReference>
<dbReference type="Pfam" id="PF07686">
    <property type="entry name" value="V-set"/>
    <property type="match status" value="1"/>
</dbReference>
<dbReference type="InterPro" id="IPR003599">
    <property type="entry name" value="Ig_sub"/>
</dbReference>
<name>A0ABN9MJW9_9NEOB</name>
<sequence length="282" mass="30061">MSRGRLMKPLALPPPSNTHLSPFHAALVYSASSDFVTSQARGSNYITAECPLPSSAESEDAEETTAAGNEESEAVLMCERLPPASVPRETLRNYPDDLAVSRWTTEGSVSVTTPEKIVVGKSGSTVILPCLYSTTVGNQFVIEWKFSPGNPQTSRWQQIYYFSDGTTYKPGSQADRLSTVQNPPTSGVASIQLTNIAWLDNGSYICEVNNPPDFSGTGAGVIQLSVLVPPTSPTCQSNGNTLTGQDATLTCSSTGNPPPVYTWSRVGTKSALLPGMMESTKL</sequence>
<evidence type="ECO:0000256" key="1">
    <source>
        <dbReference type="SAM" id="MobiDB-lite"/>
    </source>
</evidence>
<reference evidence="3" key="1">
    <citation type="submission" date="2023-07" db="EMBL/GenBank/DDBJ databases">
        <authorList>
            <person name="Stuckert A."/>
        </authorList>
    </citation>
    <scope>NUCLEOTIDE SEQUENCE</scope>
</reference>
<feature type="region of interest" description="Disordered" evidence="1">
    <location>
        <begin position="51"/>
        <end position="73"/>
    </location>
</feature>
<evidence type="ECO:0000313" key="3">
    <source>
        <dbReference type="EMBL" id="CAJ0967084.1"/>
    </source>
</evidence>
<feature type="domain" description="Ig-like" evidence="2">
    <location>
        <begin position="95"/>
        <end position="225"/>
    </location>
</feature>
<feature type="domain" description="Ig-like" evidence="2">
    <location>
        <begin position="229"/>
        <end position="282"/>
    </location>
</feature>
<dbReference type="InterPro" id="IPR042475">
    <property type="entry name" value="VSIG2"/>
</dbReference>
<dbReference type="EMBL" id="CAUEEQ010078024">
    <property type="protein sequence ID" value="CAJ0967084.1"/>
    <property type="molecule type" value="Genomic_DNA"/>
</dbReference>
<comment type="caution">
    <text evidence="3">The sequence shown here is derived from an EMBL/GenBank/DDBJ whole genome shotgun (WGS) entry which is preliminary data.</text>
</comment>